<name>A0A7R8VME1_TIMDO</name>
<dbReference type="EMBL" id="OA567285">
    <property type="protein sequence ID" value="CAD7200145.1"/>
    <property type="molecule type" value="Genomic_DNA"/>
</dbReference>
<feature type="compositionally biased region" description="Basic and acidic residues" evidence="1">
    <location>
        <begin position="1"/>
        <end position="10"/>
    </location>
</feature>
<accession>A0A7R8VME1</accession>
<reference evidence="2" key="1">
    <citation type="submission" date="2020-11" db="EMBL/GenBank/DDBJ databases">
        <authorList>
            <person name="Tran Van P."/>
        </authorList>
    </citation>
    <scope>NUCLEOTIDE SEQUENCE</scope>
</reference>
<feature type="compositionally biased region" description="Acidic residues" evidence="1">
    <location>
        <begin position="11"/>
        <end position="22"/>
    </location>
</feature>
<gene>
    <name evidence="2" type="ORF">TDIB3V08_LOCUS6373</name>
</gene>
<protein>
    <submittedName>
        <fullName evidence="2">Uncharacterized protein</fullName>
    </submittedName>
</protein>
<sequence length="140" mass="16612">MADEDAKFENEDLSGGDDDDDTWSITTGRNKYTYPRKSFSKQKEISRYQRMISHLQNKYIQEEYLHAILELRMQKRWLEELEKENYDILAEVYLTCRIQEVSRRRWSKGASKFSIFAVRLLPILNLPGTLNRLACKGIWG</sequence>
<proteinExistence type="predicted"/>
<evidence type="ECO:0000313" key="2">
    <source>
        <dbReference type="EMBL" id="CAD7200145.1"/>
    </source>
</evidence>
<evidence type="ECO:0000256" key="1">
    <source>
        <dbReference type="SAM" id="MobiDB-lite"/>
    </source>
</evidence>
<organism evidence="2">
    <name type="scientific">Timema douglasi</name>
    <name type="common">Walking stick</name>
    <dbReference type="NCBI Taxonomy" id="61478"/>
    <lineage>
        <taxon>Eukaryota</taxon>
        <taxon>Metazoa</taxon>
        <taxon>Ecdysozoa</taxon>
        <taxon>Arthropoda</taxon>
        <taxon>Hexapoda</taxon>
        <taxon>Insecta</taxon>
        <taxon>Pterygota</taxon>
        <taxon>Neoptera</taxon>
        <taxon>Polyneoptera</taxon>
        <taxon>Phasmatodea</taxon>
        <taxon>Timematodea</taxon>
        <taxon>Timematoidea</taxon>
        <taxon>Timematidae</taxon>
        <taxon>Timema</taxon>
    </lineage>
</organism>
<dbReference type="AlphaFoldDB" id="A0A7R8VME1"/>
<feature type="region of interest" description="Disordered" evidence="1">
    <location>
        <begin position="1"/>
        <end position="29"/>
    </location>
</feature>